<dbReference type="Pfam" id="PF00379">
    <property type="entry name" value="Chitin_bind_4"/>
    <property type="match status" value="1"/>
</dbReference>
<dbReference type="FunFam" id="3.30.70.270:FF:000020">
    <property type="entry name" value="Transposon Tf2-6 polyprotein-like Protein"/>
    <property type="match status" value="1"/>
</dbReference>
<evidence type="ECO:0000256" key="3">
    <source>
        <dbReference type="SAM" id="SignalP"/>
    </source>
</evidence>
<dbReference type="OrthoDB" id="6382329at2759"/>
<protein>
    <recommendedName>
        <fullName evidence="1">RNA-directed DNA polymerase</fullName>
        <ecNumber evidence="1">2.7.7.49</ecNumber>
    </recommendedName>
</protein>
<feature type="region of interest" description="Disordered" evidence="2">
    <location>
        <begin position="273"/>
        <end position="302"/>
    </location>
</feature>
<evidence type="ECO:0000313" key="5">
    <source>
        <dbReference type="EMBL" id="CAF2955483.1"/>
    </source>
</evidence>
<dbReference type="Gene3D" id="3.30.70.270">
    <property type="match status" value="1"/>
</dbReference>
<accession>A0A7R8CWW0</accession>
<feature type="signal peptide" evidence="3">
    <location>
        <begin position="1"/>
        <end position="16"/>
    </location>
</feature>
<dbReference type="EMBL" id="HG994584">
    <property type="protein sequence ID" value="CAF2955483.1"/>
    <property type="molecule type" value="Genomic_DNA"/>
</dbReference>
<proteinExistence type="predicted"/>
<dbReference type="GO" id="GO:0042302">
    <property type="term" value="F:structural constituent of cuticle"/>
    <property type="evidence" value="ECO:0007669"/>
    <property type="project" value="UniProtKB-UniRule"/>
</dbReference>
<evidence type="ECO:0000259" key="4">
    <source>
        <dbReference type="Pfam" id="PF17919"/>
    </source>
</evidence>
<dbReference type="GO" id="GO:0003964">
    <property type="term" value="F:RNA-directed DNA polymerase activity"/>
    <property type="evidence" value="ECO:0007669"/>
    <property type="project" value="UniProtKB-EC"/>
</dbReference>
<feature type="region of interest" description="Disordered" evidence="2">
    <location>
        <begin position="100"/>
        <end position="138"/>
    </location>
</feature>
<organism evidence="5 6">
    <name type="scientific">Lepeophtheirus salmonis</name>
    <name type="common">Salmon louse</name>
    <name type="synonym">Caligus salmonis</name>
    <dbReference type="NCBI Taxonomy" id="72036"/>
    <lineage>
        <taxon>Eukaryota</taxon>
        <taxon>Metazoa</taxon>
        <taxon>Ecdysozoa</taxon>
        <taxon>Arthropoda</taxon>
        <taxon>Crustacea</taxon>
        <taxon>Multicrustacea</taxon>
        <taxon>Hexanauplia</taxon>
        <taxon>Copepoda</taxon>
        <taxon>Siphonostomatoida</taxon>
        <taxon>Caligidae</taxon>
        <taxon>Lepeophtheirus</taxon>
    </lineage>
</organism>
<evidence type="ECO:0000256" key="2">
    <source>
        <dbReference type="SAM" id="MobiDB-lite"/>
    </source>
</evidence>
<feature type="compositionally biased region" description="Polar residues" evidence="2">
    <location>
        <begin position="290"/>
        <end position="302"/>
    </location>
</feature>
<keyword evidence="3" id="KW-0732">Signal</keyword>
<dbReference type="PANTHER" id="PTHR37984">
    <property type="entry name" value="PROTEIN CBG26694"/>
    <property type="match status" value="1"/>
</dbReference>
<sequence>MKIFIYILALSASSIARPQEQDEFFDPNPQYQFSYKVASDLTQTYINQYESRDGNFVTGEYSYVDPYGSLITVVYEAGPEGYSETRTVQEGFLTIKPENAGAGSSSVIQTKPVPTRNPSFDEDNIIPHREPTTPHDDPLSIPHTNTLSDPDPAGVTRQLFSLSPQVTAEELLNMREESKRNHDSLVNDLLVKQTKASTDLRHEFQTVLVKNTSHLEAHMNAQTNSLLEQMRTLLSQSITADPQTSYLASQLTATTLSPTAVVFSRTCSAAASASTTTPTTQPAHTPPNTSSHVQTGGSATITSNKTFGVSEIEKLPDTANFRQFRQWCDNWNASSRAQNFVSFPREQQIWTFLSTLGTHSKQILEYSYKIDFESSALTVNILIEHLHHYYRGKSSKVVVEVNFIKRKQIPGESFDKYWFTLKDMADNAELCNHCRNAQIVRQIVIGIRDNDTRVVLEEESTFPTLDRAIAICRAKEQDPDPFVDLESQPTTPHHRTQMDPSNHAETAAKPIRPVNEYAPQMDRIETAATRKDIMLPCAVAPKSFLSITAHFFSMNGILLGSLKNVLPESGTSAYLISTQNGERLGFNINTGRKPEGQLTAANNLSINIIVKMKVKIKYHDIMTLITFQVSSEYQGTLLIPIVSVRNVQMRPVFEVLHVNGDLFESTPATTTSHHSGAPESLLREYSDVFDGEKKHLKVMDGPPMVIHLKPNAPPFKVRGPRSIPLSLREQVKKMLDDLESRGIPLQYITTFITPWGRYKHLRATMGLSSAGDEYNRRGDEVLAGIDNMEKVVDDTILYDKTLESLSIPTEVKFAGFRVTIYADPEKIKAIAQFPTPKNISDLCSFLGLVEQLAGFSDTVSAKFMPLRPLLSPKNPYIWTADHLRAFEEVKKCLVSPPILTTFDPKGDTMIQTDASRLNGLGAVVTSSQRQRHAMPWFQLELHTVVWALRKCHSYLFGLPEFILITDHQPLVTIIIKKNTLNNSDISQTECDPITLESIAHDPIVEEIAEASRNDPIFRLLKDNILGKKMDKHNINPVLLLKTENTESEAFQEGLLELRNTPLRHGSLSPSQIVFGRPMRSRLPAHNLSLAEDWQECLNEHDHHIARQHEYTKNHYNKTSNEIKPISIGSKVWIQDSTSKIWDGTATVQGKKTDREYLLLLPSGRILCRNRRFIRILRTREDIITTPQCESTLKDNSQTDEPSNPQLPKR</sequence>
<evidence type="ECO:0000313" key="6">
    <source>
        <dbReference type="Proteomes" id="UP000675881"/>
    </source>
</evidence>
<feature type="region of interest" description="Disordered" evidence="2">
    <location>
        <begin position="488"/>
        <end position="513"/>
    </location>
</feature>
<dbReference type="InterPro" id="IPR041577">
    <property type="entry name" value="RT_RNaseH_2"/>
</dbReference>
<gene>
    <name evidence="5" type="ORF">LSAA_10590</name>
</gene>
<dbReference type="InterPro" id="IPR050951">
    <property type="entry name" value="Retrovirus_Pol_polyprotein"/>
</dbReference>
<name>A0A7R8CWW0_LEPSM</name>
<feature type="domain" description="Reverse transcriptase/retrotransposon-derived protein RNase H-like" evidence="4">
    <location>
        <begin position="878"/>
        <end position="960"/>
    </location>
</feature>
<evidence type="ECO:0000256" key="1">
    <source>
        <dbReference type="ARBA" id="ARBA00012493"/>
    </source>
</evidence>
<keyword evidence="6" id="KW-1185">Reference proteome</keyword>
<feature type="compositionally biased region" description="Low complexity" evidence="2">
    <location>
        <begin position="273"/>
        <end position="289"/>
    </location>
</feature>
<dbReference type="PANTHER" id="PTHR37984:SF9">
    <property type="entry name" value="INTEGRASE CATALYTIC DOMAIN-CONTAINING PROTEIN"/>
    <property type="match status" value="1"/>
</dbReference>
<dbReference type="AlphaFoldDB" id="A0A7R8CWW0"/>
<dbReference type="Pfam" id="PF17919">
    <property type="entry name" value="RT_RNaseH_2"/>
    <property type="match status" value="1"/>
</dbReference>
<feature type="region of interest" description="Disordered" evidence="2">
    <location>
        <begin position="1188"/>
        <end position="1209"/>
    </location>
</feature>
<reference evidence="5" key="1">
    <citation type="submission" date="2021-02" db="EMBL/GenBank/DDBJ databases">
        <authorList>
            <person name="Bekaert M."/>
        </authorList>
    </citation>
    <scope>NUCLEOTIDE SEQUENCE</scope>
    <source>
        <strain evidence="5">IoA-00</strain>
    </source>
</reference>
<dbReference type="InterPro" id="IPR043128">
    <property type="entry name" value="Rev_trsase/Diguanyl_cyclase"/>
</dbReference>
<dbReference type="Proteomes" id="UP000675881">
    <property type="component" value="Chromosome 5"/>
</dbReference>
<dbReference type="PROSITE" id="PS51155">
    <property type="entry name" value="CHIT_BIND_RR_2"/>
    <property type="match status" value="1"/>
</dbReference>
<dbReference type="InterPro" id="IPR000618">
    <property type="entry name" value="Insect_cuticle"/>
</dbReference>
<feature type="compositionally biased region" description="Basic and acidic residues" evidence="2">
    <location>
        <begin position="125"/>
        <end position="138"/>
    </location>
</feature>
<dbReference type="InterPro" id="IPR043502">
    <property type="entry name" value="DNA/RNA_pol_sf"/>
</dbReference>
<feature type="chain" id="PRO_5035244652" description="RNA-directed DNA polymerase" evidence="3">
    <location>
        <begin position="17"/>
        <end position="1209"/>
    </location>
</feature>
<dbReference type="SUPFAM" id="SSF56672">
    <property type="entry name" value="DNA/RNA polymerases"/>
    <property type="match status" value="1"/>
</dbReference>
<dbReference type="EC" id="2.7.7.49" evidence="1"/>